<dbReference type="InterPro" id="IPR007079">
    <property type="entry name" value="SuccinylArg_d-Hdrlase_AstB"/>
</dbReference>
<feature type="binding site" evidence="3">
    <location>
        <position position="110"/>
    </location>
    <ligand>
        <name>substrate</name>
    </ligand>
</feature>
<dbReference type="UniPathway" id="UPA00185">
    <property type="reaction ID" value="UER00280"/>
</dbReference>
<feature type="active site" description="Nucleophile" evidence="3">
    <location>
        <position position="363"/>
    </location>
</feature>
<keyword evidence="5" id="KW-1185">Reference proteome</keyword>
<dbReference type="PANTHER" id="PTHR30420">
    <property type="entry name" value="N-SUCCINYLARGININE DIHYDROLASE"/>
    <property type="match status" value="1"/>
</dbReference>
<comment type="catalytic activity">
    <reaction evidence="3">
        <text>N(2)-succinyl-L-arginine + 2 H2O + 2 H(+) = N(2)-succinyl-L-ornithine + 2 NH4(+) + CO2</text>
        <dbReference type="Rhea" id="RHEA:19533"/>
        <dbReference type="ChEBI" id="CHEBI:15377"/>
        <dbReference type="ChEBI" id="CHEBI:15378"/>
        <dbReference type="ChEBI" id="CHEBI:16526"/>
        <dbReference type="ChEBI" id="CHEBI:28938"/>
        <dbReference type="ChEBI" id="CHEBI:58241"/>
        <dbReference type="ChEBI" id="CHEBI:58514"/>
        <dbReference type="EC" id="3.5.3.23"/>
    </reaction>
</comment>
<comment type="similarity">
    <text evidence="3">Belongs to the succinylarginine dihydrolase family.</text>
</comment>
<dbReference type="Proteomes" id="UP000298714">
    <property type="component" value="Chromosome"/>
</dbReference>
<evidence type="ECO:0000313" key="5">
    <source>
        <dbReference type="Proteomes" id="UP000298714"/>
    </source>
</evidence>
<dbReference type="KEGG" id="hgn:E6W36_12125"/>
<dbReference type="GO" id="GO:0009015">
    <property type="term" value="F:N-succinylarginine dihydrolase activity"/>
    <property type="evidence" value="ECO:0007669"/>
    <property type="project" value="UniProtKB-UniRule"/>
</dbReference>
<dbReference type="EC" id="3.5.3.23" evidence="3"/>
<feature type="active site" evidence="3">
    <location>
        <position position="174"/>
    </location>
</feature>
<evidence type="ECO:0000313" key="4">
    <source>
        <dbReference type="EMBL" id="QCI79988.1"/>
    </source>
</evidence>
<dbReference type="AlphaFoldDB" id="A0A4D7C8W2"/>
<dbReference type="Gene3D" id="3.75.10.20">
    <property type="entry name" value="Succinylarginine dihydrolase"/>
    <property type="match status" value="1"/>
</dbReference>
<dbReference type="Pfam" id="PF04996">
    <property type="entry name" value="AstB"/>
    <property type="match status" value="1"/>
</dbReference>
<evidence type="ECO:0000256" key="3">
    <source>
        <dbReference type="HAMAP-Rule" id="MF_01172"/>
    </source>
</evidence>
<dbReference type="GO" id="GO:0019545">
    <property type="term" value="P:L-arginine catabolic process to succinate"/>
    <property type="evidence" value="ECO:0007669"/>
    <property type="project" value="UniProtKB-UniRule"/>
</dbReference>
<evidence type="ECO:0000256" key="2">
    <source>
        <dbReference type="ARBA" id="ARBA00022801"/>
    </source>
</evidence>
<feature type="active site" evidence="3">
    <location>
        <position position="241"/>
    </location>
</feature>
<feature type="binding site" evidence="3">
    <location>
        <position position="243"/>
    </location>
    <ligand>
        <name>substrate</name>
    </ligand>
</feature>
<feature type="binding site" evidence="3">
    <location>
        <position position="357"/>
    </location>
    <ligand>
        <name>substrate</name>
    </ligand>
</feature>
<feature type="binding site" evidence="3">
    <location>
        <begin position="19"/>
        <end position="28"/>
    </location>
    <ligand>
        <name>substrate</name>
    </ligand>
</feature>
<accession>A0A4D7C8W2</accession>
<feature type="binding site" evidence="3">
    <location>
        <position position="207"/>
    </location>
    <ligand>
        <name>substrate</name>
    </ligand>
</feature>
<proteinExistence type="inferred from homology"/>
<dbReference type="InterPro" id="IPR037031">
    <property type="entry name" value="AstB_sf"/>
</dbReference>
<dbReference type="NCBIfam" id="NF009789">
    <property type="entry name" value="PRK13281.1"/>
    <property type="match status" value="1"/>
</dbReference>
<sequence>MNAIEINFDGLIGPSHNYSGLSLGNLASANNAGEISRPKAAALQGLAKMRLMMSLGLTQGLLLPHLRPHVPTLHALGYRGAPEAMMAQVWAEDPALARNLCAASAMWTANAATISPSADTRDGRMHVSPANLVTNLHRALEAEFTTRQLHLLFADPRYFSVHAPLPMHAAFGDEGAANHGRFCDAHGAPGVELFVYGDNPGGRFPARQTLRASQAIARRHGVRQPVFVQQANRAIEAGAFHNDVVSVVNQTVLFAHEDAFEDKAATYTSIRAAFPALHVEEVPTSAVPMADAIRSYLFNSMLVTLPGSTTSAPRMALILPAETQETPSTKAYLDALAGSNGPIAACHVIDVRESMRNGGGPACLRLRVALTEAEVAALDPRFLLTPEKADALERWIEDSYPDEIAPDMLGDPLLHRQLLTALDRLQGVLGLPDLYGV</sequence>
<dbReference type="PANTHER" id="PTHR30420:SF2">
    <property type="entry name" value="N-SUCCINYLARGININE DIHYDROLASE"/>
    <property type="match status" value="1"/>
</dbReference>
<dbReference type="GO" id="GO:0019544">
    <property type="term" value="P:L-arginine catabolic process to L-glutamate"/>
    <property type="evidence" value="ECO:0007669"/>
    <property type="project" value="UniProtKB-UniRule"/>
</dbReference>
<dbReference type="HAMAP" id="MF_01172">
    <property type="entry name" value="AstB"/>
    <property type="match status" value="1"/>
</dbReference>
<reference evidence="5" key="1">
    <citation type="submission" date="2019-04" db="EMBL/GenBank/DDBJ databases">
        <title>Complete genome sequence of Sphingomonas sp. W1-2-3.</title>
        <authorList>
            <person name="Im W.T."/>
        </authorList>
    </citation>
    <scope>NUCLEOTIDE SEQUENCE [LARGE SCALE GENOMIC DNA]</scope>
    <source>
        <strain evidence="5">W1-2-3</strain>
    </source>
</reference>
<gene>
    <name evidence="3" type="primary">astB</name>
    <name evidence="4" type="ORF">E6W36_12125</name>
</gene>
<keyword evidence="1 3" id="KW-0056">Arginine metabolism</keyword>
<comment type="function">
    <text evidence="3">Catalyzes the hydrolysis of N(2)-succinylarginine into N(2)-succinylornithine, ammonia and CO(2).</text>
</comment>
<protein>
    <recommendedName>
        <fullName evidence="3">N-succinylarginine dihydrolase</fullName>
        <ecNumber evidence="3">3.5.3.23</ecNumber>
    </recommendedName>
</protein>
<evidence type="ECO:0000256" key="1">
    <source>
        <dbReference type="ARBA" id="ARBA00022503"/>
    </source>
</evidence>
<comment type="subunit">
    <text evidence="3">Homodimer.</text>
</comment>
<dbReference type="SUPFAM" id="SSF55909">
    <property type="entry name" value="Pentein"/>
    <property type="match status" value="1"/>
</dbReference>
<name>A0A4D7C8W2_9SPHN</name>
<organism evidence="4 5">
    <name type="scientific">Hankyongella ginsenosidimutans</name>
    <dbReference type="NCBI Taxonomy" id="1763828"/>
    <lineage>
        <taxon>Bacteria</taxon>
        <taxon>Pseudomonadati</taxon>
        <taxon>Pseudomonadota</taxon>
        <taxon>Alphaproteobacteria</taxon>
        <taxon>Sphingomonadales</taxon>
        <taxon>Sphingomonadaceae</taxon>
        <taxon>Hankyongella</taxon>
    </lineage>
</organism>
<comment type="pathway">
    <text evidence="3">Amino-acid degradation; L-arginine degradation via AST pathway; L-glutamate and succinate from L-arginine: step 2/5.</text>
</comment>
<dbReference type="RefSeq" id="WP_222872845.1">
    <property type="nucleotide sequence ID" value="NZ_CP039704.1"/>
</dbReference>
<dbReference type="EMBL" id="CP039704">
    <property type="protein sequence ID" value="QCI79988.1"/>
    <property type="molecule type" value="Genomic_DNA"/>
</dbReference>
<keyword evidence="2 3" id="KW-0378">Hydrolase</keyword>
<feature type="binding site" evidence="3">
    <location>
        <begin position="137"/>
        <end position="138"/>
    </location>
    <ligand>
        <name>substrate</name>
    </ligand>
</feature>